<dbReference type="Proteomes" id="UP001201812">
    <property type="component" value="Unassembled WGS sequence"/>
</dbReference>
<gene>
    <name evidence="1" type="ORF">DdX_03086</name>
</gene>
<sequence length="131" mass="14941">MEEGPSCVNDPNIAMVKSRRLTSKNYFTKNGICIERVEFNKGNATIYRKNTSIVLRRYTLDFQVINALYVTFSPNSPEDYLCLVGQNRINFYAMADDQFCSLALPFKICAAHPCNFGLLLERDCFSEPSTM</sequence>
<reference evidence="1" key="1">
    <citation type="submission" date="2022-01" db="EMBL/GenBank/DDBJ databases">
        <title>Genome Sequence Resource for Two Populations of Ditylenchus destructor, the Migratory Endoparasitic Phytonematode.</title>
        <authorList>
            <person name="Zhang H."/>
            <person name="Lin R."/>
            <person name="Xie B."/>
        </authorList>
    </citation>
    <scope>NUCLEOTIDE SEQUENCE</scope>
    <source>
        <strain evidence="1">BazhouSP</strain>
    </source>
</reference>
<keyword evidence="2" id="KW-1185">Reference proteome</keyword>
<proteinExistence type="predicted"/>
<comment type="caution">
    <text evidence="1">The sequence shown here is derived from an EMBL/GenBank/DDBJ whole genome shotgun (WGS) entry which is preliminary data.</text>
</comment>
<protein>
    <submittedName>
        <fullName evidence="1">Uncharacterized protein</fullName>
    </submittedName>
</protein>
<dbReference type="EMBL" id="JAKKPZ010000002">
    <property type="protein sequence ID" value="KAI1726368.1"/>
    <property type="molecule type" value="Genomic_DNA"/>
</dbReference>
<evidence type="ECO:0000313" key="1">
    <source>
        <dbReference type="EMBL" id="KAI1726368.1"/>
    </source>
</evidence>
<name>A0AAD4NDQ2_9BILA</name>
<evidence type="ECO:0000313" key="2">
    <source>
        <dbReference type="Proteomes" id="UP001201812"/>
    </source>
</evidence>
<accession>A0AAD4NDQ2</accession>
<dbReference type="AlphaFoldDB" id="A0AAD4NDQ2"/>
<organism evidence="1 2">
    <name type="scientific">Ditylenchus destructor</name>
    <dbReference type="NCBI Taxonomy" id="166010"/>
    <lineage>
        <taxon>Eukaryota</taxon>
        <taxon>Metazoa</taxon>
        <taxon>Ecdysozoa</taxon>
        <taxon>Nematoda</taxon>
        <taxon>Chromadorea</taxon>
        <taxon>Rhabditida</taxon>
        <taxon>Tylenchina</taxon>
        <taxon>Tylenchomorpha</taxon>
        <taxon>Sphaerularioidea</taxon>
        <taxon>Anguinidae</taxon>
        <taxon>Anguininae</taxon>
        <taxon>Ditylenchus</taxon>
    </lineage>
</organism>